<evidence type="ECO:0000313" key="1">
    <source>
        <dbReference type="EMBL" id="GBN63097.1"/>
    </source>
</evidence>
<dbReference type="EMBL" id="BGPR01013972">
    <property type="protein sequence ID" value="GBN63097.1"/>
    <property type="molecule type" value="Genomic_DNA"/>
</dbReference>
<name>A0A4Y2QIJ3_ARAVE</name>
<dbReference type="Proteomes" id="UP000499080">
    <property type="component" value="Unassembled WGS sequence"/>
</dbReference>
<keyword evidence="2" id="KW-1185">Reference proteome</keyword>
<dbReference type="AlphaFoldDB" id="A0A4Y2QIJ3"/>
<proteinExistence type="predicted"/>
<accession>A0A4Y2QIJ3</accession>
<gene>
    <name evidence="1" type="ORF">AVEN_138098_1</name>
</gene>
<evidence type="ECO:0000313" key="2">
    <source>
        <dbReference type="Proteomes" id="UP000499080"/>
    </source>
</evidence>
<comment type="caution">
    <text evidence="1">The sequence shown here is derived from an EMBL/GenBank/DDBJ whole genome shotgun (WGS) entry which is preliminary data.</text>
</comment>
<protein>
    <submittedName>
        <fullName evidence="1">Uncharacterized protein</fullName>
    </submittedName>
</protein>
<dbReference type="OrthoDB" id="411871at2759"/>
<reference evidence="1 2" key="1">
    <citation type="journal article" date="2019" name="Sci. Rep.">
        <title>Orb-weaving spider Araneus ventricosus genome elucidates the spidroin gene catalogue.</title>
        <authorList>
            <person name="Kono N."/>
            <person name="Nakamura H."/>
            <person name="Ohtoshi R."/>
            <person name="Moran D.A.P."/>
            <person name="Shinohara A."/>
            <person name="Yoshida Y."/>
            <person name="Fujiwara M."/>
            <person name="Mori M."/>
            <person name="Tomita M."/>
            <person name="Arakawa K."/>
        </authorList>
    </citation>
    <scope>NUCLEOTIDE SEQUENCE [LARGE SCALE GENOMIC DNA]</scope>
</reference>
<organism evidence="1 2">
    <name type="scientific">Araneus ventricosus</name>
    <name type="common">Orbweaver spider</name>
    <name type="synonym">Epeira ventricosa</name>
    <dbReference type="NCBI Taxonomy" id="182803"/>
    <lineage>
        <taxon>Eukaryota</taxon>
        <taxon>Metazoa</taxon>
        <taxon>Ecdysozoa</taxon>
        <taxon>Arthropoda</taxon>
        <taxon>Chelicerata</taxon>
        <taxon>Arachnida</taxon>
        <taxon>Araneae</taxon>
        <taxon>Araneomorphae</taxon>
        <taxon>Entelegynae</taxon>
        <taxon>Araneoidea</taxon>
        <taxon>Araneidae</taxon>
        <taxon>Araneus</taxon>
    </lineage>
</organism>
<sequence length="150" mass="17409">MDKTEILRSQVRRAKRKCTRPVLPDDRKRHFQLSAVQRPDGTLTSTAEEDLQELLSSISHQIHFRIVQLHAIIRLQSKHPPLTLDDPLFNPSELTAAVKTFEIKFSWPGWTLWVHSQGSIQGKQPTYWICLMHAFQRDTSLQTGRRKTSL</sequence>